<evidence type="ECO:0000313" key="3">
    <source>
        <dbReference type="EMBL" id="MDA3968383.1"/>
    </source>
</evidence>
<keyword evidence="2" id="KW-0564">Palmitate</keyword>
<evidence type="ECO:0000313" key="4">
    <source>
        <dbReference type="Proteomes" id="UP001210261"/>
    </source>
</evidence>
<dbReference type="PROSITE" id="PS51257">
    <property type="entry name" value="PROKAR_LIPOPROTEIN"/>
    <property type="match status" value="1"/>
</dbReference>
<keyword evidence="2" id="KW-0472">Membrane</keyword>
<protein>
    <submittedName>
        <fullName evidence="3">TolC family protein</fullName>
    </submittedName>
</protein>
<dbReference type="NCBIfam" id="TIGR01845">
    <property type="entry name" value="outer_NodT"/>
    <property type="match status" value="1"/>
</dbReference>
<comment type="caution">
    <text evidence="3">The sequence shown here is derived from an EMBL/GenBank/DDBJ whole genome shotgun (WGS) entry which is preliminary data.</text>
</comment>
<dbReference type="Gene3D" id="1.20.1600.10">
    <property type="entry name" value="Outer membrane efflux proteins (OEP)"/>
    <property type="match status" value="1"/>
</dbReference>
<dbReference type="EMBL" id="JAQHXR010000001">
    <property type="protein sequence ID" value="MDA3968383.1"/>
    <property type="molecule type" value="Genomic_DNA"/>
</dbReference>
<dbReference type="InterPro" id="IPR003423">
    <property type="entry name" value="OMP_efflux"/>
</dbReference>
<evidence type="ECO:0000256" key="1">
    <source>
        <dbReference type="ARBA" id="ARBA00007613"/>
    </source>
</evidence>
<keyword evidence="4" id="KW-1185">Reference proteome</keyword>
<dbReference type="SUPFAM" id="SSF56954">
    <property type="entry name" value="Outer membrane efflux proteins (OEP)"/>
    <property type="match status" value="1"/>
</dbReference>
<dbReference type="RefSeq" id="WP_271020675.1">
    <property type="nucleotide sequence ID" value="NZ_JAQHXR010000001.1"/>
</dbReference>
<sequence>MKLKIISLISLLLIFGGCSLSPKYEQPQVSIPSNFTGESADSKISVAWWKDFNDEYLNTLVDEALKNNYDLSLAMSRISQARSQWSYARSDRYPNIGAKGEATRNNGNMSNPVSMGDNYNNFSLSAVLSFELDLWGRARDSDRKAYAMLLSSKASRDTIKLSLISNVIQSYFGILVLNNQVEISRYTLKSRTESYEYRKKEYEIGKIPEIDMQQAKSEMASVKAQMQKLLMEQNAAQTSLMILLGRNPQEIFDLKLPTEAKALPKSPVIPIGLSSTLLEQRPDIEVATQNLKASNFAIGVARSAYFPTISLTGLAGYVSPQLNNLMQSSSSTWNYGGNFVGNLLDMGRTMANVDYAKAQQEEMLLTYGQVVRNAFGEVRDSLFNYSMSGERLKSLDDQVKALRRTLVLAELRYAEGYTNYLEVLNTQSSLFAAELTYQSAALENLSASINVYKAFGGGWDKTKYVQEE</sequence>
<dbReference type="Pfam" id="PF02321">
    <property type="entry name" value="OEP"/>
    <property type="match status" value="2"/>
</dbReference>
<keyword evidence="2" id="KW-0812">Transmembrane</keyword>
<dbReference type="InterPro" id="IPR010131">
    <property type="entry name" value="MdtP/NodT-like"/>
</dbReference>
<dbReference type="Gene3D" id="2.20.200.10">
    <property type="entry name" value="Outer membrane efflux proteins (OEP)"/>
    <property type="match status" value="1"/>
</dbReference>
<dbReference type="PANTHER" id="PTHR30203:SF33">
    <property type="entry name" value="BLR4455 PROTEIN"/>
    <property type="match status" value="1"/>
</dbReference>
<dbReference type="PANTHER" id="PTHR30203">
    <property type="entry name" value="OUTER MEMBRANE CATION EFFLUX PROTEIN"/>
    <property type="match status" value="1"/>
</dbReference>
<evidence type="ECO:0000256" key="2">
    <source>
        <dbReference type="RuleBase" id="RU362097"/>
    </source>
</evidence>
<keyword evidence="2" id="KW-1134">Transmembrane beta strand</keyword>
<keyword evidence="2" id="KW-0449">Lipoprotein</keyword>
<reference evidence="3 4" key="1">
    <citation type="submission" date="2023-01" db="EMBL/GenBank/DDBJ databases">
        <title>Description of Helicobacter ibis sp. nov. isolated from faecal droppings of black-faced ibis (Theristicus melanopis).</title>
        <authorList>
            <person name="Lopez-Cantillo M."/>
            <person name="Vidal-Veuthey B."/>
            <person name="Mella A."/>
            <person name="De La Haba R."/>
            <person name="Collado L."/>
        </authorList>
    </citation>
    <scope>NUCLEOTIDE SEQUENCE [LARGE SCALE GENOMIC DNA]</scope>
    <source>
        <strain evidence="3 4">A82</strain>
    </source>
</reference>
<dbReference type="Proteomes" id="UP001210261">
    <property type="component" value="Unassembled WGS sequence"/>
</dbReference>
<comment type="subcellular location">
    <subcellularLocation>
        <location evidence="2">Cell membrane</location>
        <topology evidence="2">Lipid-anchor</topology>
    </subcellularLocation>
</comment>
<proteinExistence type="inferred from homology"/>
<gene>
    <name evidence="3" type="ORF">PF021_01690</name>
</gene>
<comment type="similarity">
    <text evidence="1 2">Belongs to the outer membrane factor (OMF) (TC 1.B.17) family.</text>
</comment>
<organism evidence="3 4">
    <name type="scientific">Helicobacter ibis</name>
    <dbReference type="NCBI Taxonomy" id="2962633"/>
    <lineage>
        <taxon>Bacteria</taxon>
        <taxon>Pseudomonadati</taxon>
        <taxon>Campylobacterota</taxon>
        <taxon>Epsilonproteobacteria</taxon>
        <taxon>Campylobacterales</taxon>
        <taxon>Helicobacteraceae</taxon>
        <taxon>Helicobacter</taxon>
    </lineage>
</organism>
<name>A0ABT4VCG0_9HELI</name>
<accession>A0ABT4VCG0</accession>